<evidence type="ECO:0000259" key="2">
    <source>
        <dbReference type="Pfam" id="PF11350"/>
    </source>
</evidence>
<accession>A0ABN2YEU2</accession>
<proteinExistence type="predicted"/>
<keyword evidence="1" id="KW-0732">Signal</keyword>
<gene>
    <name evidence="3" type="ORF">GCM10009843_24310</name>
</gene>
<dbReference type="Pfam" id="PF11350">
    <property type="entry name" value="DUF3152"/>
    <property type="match status" value="1"/>
</dbReference>
<sequence length="381" mass="41812">MGLSRRPWSRLSTRVARGSAIVLALLLVLFVTPAQAAEPPVNVAVPTIAGEPAYRERLTATPGSWTPPTGLTFTYQWARDGVAIAGATAAAYRIDLADLGHTLSVTVTATDATGTPATAVSAPTGPVARASFEVVSKPELSGVSRFTRLLTGEKPRLRPRPTSVRYRWLRDDAPLPGARGRTHRVGVDDVDHRLRLQVTVRREGYATERLLSSPRTGRHLVPVRRTVTYHVETRGPIVADLAEFRRQAQETYDDPRGWRAAGVELRQVPRGGDFTLVLASAGSVPGFSSICSSTWSCRVGRFVVINQDRWRGASPAWNAAGRALRDYRHMVVNHETGHWLGHGHLGCPRPGPAPVMMQQSKGRGACSFNPWPLAFERWYRR</sequence>
<evidence type="ECO:0000313" key="4">
    <source>
        <dbReference type="Proteomes" id="UP001500575"/>
    </source>
</evidence>
<comment type="caution">
    <text evidence="3">The sequence shown here is derived from an EMBL/GenBank/DDBJ whole genome shotgun (WGS) entry which is preliminary data.</text>
</comment>
<feature type="chain" id="PRO_5045863894" description="DUF3152 domain-containing protein" evidence="1">
    <location>
        <begin position="37"/>
        <end position="381"/>
    </location>
</feature>
<dbReference type="EMBL" id="BAAAQQ010000011">
    <property type="protein sequence ID" value="GAA2126084.1"/>
    <property type="molecule type" value="Genomic_DNA"/>
</dbReference>
<keyword evidence="4" id="KW-1185">Reference proteome</keyword>
<name>A0ABN2YEU2_9ACTN</name>
<feature type="signal peptide" evidence="1">
    <location>
        <begin position="1"/>
        <end position="36"/>
    </location>
</feature>
<dbReference type="SUPFAM" id="SSF55486">
    <property type="entry name" value="Metalloproteases ('zincins'), catalytic domain"/>
    <property type="match status" value="1"/>
</dbReference>
<evidence type="ECO:0000256" key="1">
    <source>
        <dbReference type="SAM" id="SignalP"/>
    </source>
</evidence>
<feature type="domain" description="DUF3152" evidence="2">
    <location>
        <begin position="228"/>
        <end position="361"/>
    </location>
</feature>
<dbReference type="Gene3D" id="2.60.40.2700">
    <property type="match status" value="2"/>
</dbReference>
<dbReference type="RefSeq" id="WP_344303994.1">
    <property type="nucleotide sequence ID" value="NZ_BAAAQQ010000011.1"/>
</dbReference>
<protein>
    <recommendedName>
        <fullName evidence="2">DUF3152 domain-containing protein</fullName>
    </recommendedName>
</protein>
<evidence type="ECO:0000313" key="3">
    <source>
        <dbReference type="EMBL" id="GAA2126084.1"/>
    </source>
</evidence>
<reference evidence="3 4" key="1">
    <citation type="journal article" date="2019" name="Int. J. Syst. Evol. Microbiol.">
        <title>The Global Catalogue of Microorganisms (GCM) 10K type strain sequencing project: providing services to taxonomists for standard genome sequencing and annotation.</title>
        <authorList>
            <consortium name="The Broad Institute Genomics Platform"/>
            <consortium name="The Broad Institute Genome Sequencing Center for Infectious Disease"/>
            <person name="Wu L."/>
            <person name="Ma J."/>
        </authorList>
    </citation>
    <scope>NUCLEOTIDE SEQUENCE [LARGE SCALE GENOMIC DNA]</scope>
    <source>
        <strain evidence="3 4">JCM 16021</strain>
    </source>
</reference>
<dbReference type="Proteomes" id="UP001500575">
    <property type="component" value="Unassembled WGS sequence"/>
</dbReference>
<dbReference type="InterPro" id="IPR022603">
    <property type="entry name" value="DUF3152"/>
</dbReference>
<organism evidence="3 4">
    <name type="scientific">Nocardioides bigeumensis</name>
    <dbReference type="NCBI Taxonomy" id="433657"/>
    <lineage>
        <taxon>Bacteria</taxon>
        <taxon>Bacillati</taxon>
        <taxon>Actinomycetota</taxon>
        <taxon>Actinomycetes</taxon>
        <taxon>Propionibacteriales</taxon>
        <taxon>Nocardioidaceae</taxon>
        <taxon>Nocardioides</taxon>
    </lineage>
</organism>